<proteinExistence type="predicted"/>
<dbReference type="AlphaFoldDB" id="A0A251XQT1"/>
<dbReference type="Proteomes" id="UP000195106">
    <property type="component" value="Unassembled WGS sequence"/>
</dbReference>
<feature type="domain" description="Thioredoxin-like fold" evidence="2">
    <location>
        <begin position="87"/>
        <end position="240"/>
    </location>
</feature>
<dbReference type="RefSeq" id="WP_094115055.1">
    <property type="nucleotide sequence ID" value="NZ_PSXY01000004.1"/>
</dbReference>
<organism evidence="3 5">
    <name type="scientific">Clavibacter michiganensis</name>
    <dbReference type="NCBI Taxonomy" id="28447"/>
    <lineage>
        <taxon>Bacteria</taxon>
        <taxon>Bacillati</taxon>
        <taxon>Actinomycetota</taxon>
        <taxon>Actinomycetes</taxon>
        <taxon>Micrococcales</taxon>
        <taxon>Microbacteriaceae</taxon>
        <taxon>Clavibacter</taxon>
    </lineage>
</organism>
<evidence type="ECO:0000256" key="1">
    <source>
        <dbReference type="SAM" id="Phobius"/>
    </source>
</evidence>
<dbReference type="Pfam" id="PF13462">
    <property type="entry name" value="Thioredoxin_4"/>
    <property type="match status" value="1"/>
</dbReference>
<evidence type="ECO:0000259" key="2">
    <source>
        <dbReference type="Pfam" id="PF13462"/>
    </source>
</evidence>
<dbReference type="InterPro" id="IPR036249">
    <property type="entry name" value="Thioredoxin-like_sf"/>
</dbReference>
<protein>
    <submittedName>
        <fullName evidence="3">Disulfide bond formation protein D</fullName>
    </submittedName>
</protein>
<keyword evidence="1" id="KW-1133">Transmembrane helix</keyword>
<evidence type="ECO:0000313" key="5">
    <source>
        <dbReference type="Proteomes" id="UP000195106"/>
    </source>
</evidence>
<keyword evidence="1" id="KW-0812">Transmembrane</keyword>
<comment type="caution">
    <text evidence="3">The sequence shown here is derived from an EMBL/GenBank/DDBJ whole genome shotgun (WGS) entry which is preliminary data.</text>
</comment>
<evidence type="ECO:0000313" key="6">
    <source>
        <dbReference type="Proteomes" id="UP000239241"/>
    </source>
</evidence>
<reference evidence="4 6" key="2">
    <citation type="submission" date="2018-02" db="EMBL/GenBank/DDBJ databases">
        <title>Bacteriophage NCPPB3778 and a type I-E CRISPR drive the evolution of the US Biological Select Agent, Rathayibacter toxicus.</title>
        <authorList>
            <person name="Davis E.W.II."/>
            <person name="Tabima J.F."/>
            <person name="Weisberg A.J."/>
            <person name="Lopes L.D."/>
            <person name="Wiseman M.S."/>
            <person name="Wiseman M.S."/>
            <person name="Pupko T."/>
            <person name="Belcher M.S."/>
            <person name="Sechler A.J."/>
            <person name="Tancos M.A."/>
            <person name="Schroeder B.K."/>
            <person name="Murray T.D."/>
            <person name="Luster D.G."/>
            <person name="Schneider W.L."/>
            <person name="Rogers E."/>
            <person name="Andreote F.D."/>
            <person name="Grunwald N.J."/>
            <person name="Putnam M.L."/>
            <person name="Chang J.H."/>
        </authorList>
    </citation>
    <scope>NUCLEOTIDE SEQUENCE [LARGE SCALE GENOMIC DNA]</scope>
    <source>
        <strain evidence="4 6">AY1B3</strain>
    </source>
</reference>
<dbReference type="Proteomes" id="UP000239241">
    <property type="component" value="Unassembled WGS sequence"/>
</dbReference>
<accession>A0A251XQT1</accession>
<dbReference type="EMBL" id="PSXY01000004">
    <property type="protein sequence ID" value="PPF69986.1"/>
    <property type="molecule type" value="Genomic_DNA"/>
</dbReference>
<keyword evidence="1" id="KW-0472">Membrane</keyword>
<dbReference type="SUPFAM" id="SSF52833">
    <property type="entry name" value="Thioredoxin-like"/>
    <property type="match status" value="1"/>
</dbReference>
<dbReference type="CDD" id="cd02972">
    <property type="entry name" value="DsbA_family"/>
    <property type="match status" value="1"/>
</dbReference>
<dbReference type="EMBL" id="MDHJ01000001">
    <property type="protein sequence ID" value="OUE07875.1"/>
    <property type="molecule type" value="Genomic_DNA"/>
</dbReference>
<name>A0A251XQT1_9MICO</name>
<evidence type="ECO:0000313" key="3">
    <source>
        <dbReference type="EMBL" id="OUE07875.1"/>
    </source>
</evidence>
<dbReference type="InterPro" id="IPR012336">
    <property type="entry name" value="Thioredoxin-like_fold"/>
</dbReference>
<sequence length="266" mass="27926">MVRHENEKIRAIREKARIERAFDDRRRKRRRLIAQFSVAGGLVVVIAAIAGGVYLLGQSQAASAAGPVADATAPLSTGDEVRVASDGTGVSVGAADAPVTLDVFEDYSCPHCAQYESETGPLLDRLAATGQVRVVYHPIQIVTKYGQVAGSAAACVLAEEPERWPAVHSALFDNHSTVTDSWTHADFVTWLTTLDVTSEPVRTCVAEGRYSSWITGNTSDASAAGVTGTPTLRIQGDIVPTVAGQDLVDALSGAGAQLPEGIAADS</sequence>
<reference evidence="3 5" key="1">
    <citation type="submission" date="2016-08" db="EMBL/GenBank/DDBJ databases">
        <title>Genome sequence of Clavibacter michiganensis spp. strain CASJ009.</title>
        <authorList>
            <person name="Thapa S.P."/>
            <person name="Coaker G."/>
        </authorList>
    </citation>
    <scope>NUCLEOTIDE SEQUENCE [LARGE SCALE GENOMIC DNA]</scope>
    <source>
        <strain evidence="3">CASJ009</strain>
    </source>
</reference>
<evidence type="ECO:0000313" key="4">
    <source>
        <dbReference type="EMBL" id="PPF69986.1"/>
    </source>
</evidence>
<dbReference type="Gene3D" id="3.40.30.10">
    <property type="entry name" value="Glutaredoxin"/>
    <property type="match status" value="1"/>
</dbReference>
<feature type="transmembrane region" description="Helical" evidence="1">
    <location>
        <begin position="32"/>
        <end position="56"/>
    </location>
</feature>
<gene>
    <name evidence="3" type="primary">bdbD</name>
    <name evidence="4" type="ORF">C5E16_03480</name>
    <name evidence="3" type="ORF">CMsap09_02920</name>
</gene>